<organism evidence="10 11">
    <name type="scientific">Rhypophila decipiens</name>
    <dbReference type="NCBI Taxonomy" id="261697"/>
    <lineage>
        <taxon>Eukaryota</taxon>
        <taxon>Fungi</taxon>
        <taxon>Dikarya</taxon>
        <taxon>Ascomycota</taxon>
        <taxon>Pezizomycotina</taxon>
        <taxon>Sordariomycetes</taxon>
        <taxon>Sordariomycetidae</taxon>
        <taxon>Sordariales</taxon>
        <taxon>Naviculisporaceae</taxon>
        <taxon>Rhypophila</taxon>
    </lineage>
</organism>
<dbReference type="Pfam" id="PF00814">
    <property type="entry name" value="TsaD"/>
    <property type="match status" value="2"/>
</dbReference>
<evidence type="ECO:0000256" key="6">
    <source>
        <dbReference type="ARBA" id="ARBA00048117"/>
    </source>
</evidence>
<evidence type="ECO:0000256" key="3">
    <source>
        <dbReference type="ARBA" id="ARBA00022694"/>
    </source>
</evidence>
<dbReference type="GO" id="GO:0046872">
    <property type="term" value="F:metal ion binding"/>
    <property type="evidence" value="ECO:0007669"/>
    <property type="project" value="UniProtKB-KW"/>
</dbReference>
<evidence type="ECO:0000256" key="7">
    <source>
        <dbReference type="HAMAP-Rule" id="MF_03179"/>
    </source>
</evidence>
<accession>A0AAN6Y5X7</accession>
<evidence type="ECO:0000256" key="1">
    <source>
        <dbReference type="ARBA" id="ARBA00012156"/>
    </source>
</evidence>
<dbReference type="Proteomes" id="UP001301769">
    <property type="component" value="Unassembled WGS sequence"/>
</dbReference>
<keyword evidence="7" id="KW-0496">Mitochondrion</keyword>
<evidence type="ECO:0000256" key="8">
    <source>
        <dbReference type="SAM" id="MobiDB-lite"/>
    </source>
</evidence>
<evidence type="ECO:0000256" key="4">
    <source>
        <dbReference type="ARBA" id="ARBA00022723"/>
    </source>
</evidence>
<dbReference type="InterPro" id="IPR043129">
    <property type="entry name" value="ATPase_NBD"/>
</dbReference>
<dbReference type="InterPro" id="IPR000905">
    <property type="entry name" value="Gcp-like_dom"/>
</dbReference>
<evidence type="ECO:0000259" key="9">
    <source>
        <dbReference type="Pfam" id="PF00814"/>
    </source>
</evidence>
<dbReference type="Gene3D" id="3.30.420.40">
    <property type="match status" value="3"/>
</dbReference>
<keyword evidence="4 7" id="KW-0479">Metal-binding</keyword>
<feature type="compositionally biased region" description="Low complexity" evidence="8">
    <location>
        <begin position="453"/>
        <end position="466"/>
    </location>
</feature>
<feature type="domain" description="Gcp-like" evidence="9">
    <location>
        <begin position="95"/>
        <end position="272"/>
    </location>
</feature>
<gene>
    <name evidence="10" type="ORF">QBC37DRAFT_483768</name>
</gene>
<feature type="compositionally biased region" description="Low complexity" evidence="8">
    <location>
        <begin position="429"/>
        <end position="440"/>
    </location>
</feature>
<dbReference type="InterPro" id="IPR022450">
    <property type="entry name" value="TsaD"/>
</dbReference>
<dbReference type="GO" id="GO:0005739">
    <property type="term" value="C:mitochondrion"/>
    <property type="evidence" value="ECO:0007669"/>
    <property type="project" value="UniProtKB-SubCell"/>
</dbReference>
<comment type="caution">
    <text evidence="10">The sequence shown here is derived from an EMBL/GenBank/DDBJ whole genome shotgun (WGS) entry which is preliminary data.</text>
</comment>
<comment type="subcellular location">
    <subcellularLocation>
        <location evidence="7">Mitochondrion</location>
    </subcellularLocation>
</comment>
<dbReference type="InterPro" id="IPR017861">
    <property type="entry name" value="KAE1/TsaD"/>
</dbReference>
<keyword evidence="3 7" id="KW-0819">tRNA processing</keyword>
<comment type="similarity">
    <text evidence="7">Belongs to the KAE1 / TsaD family.</text>
</comment>
<dbReference type="GO" id="GO:0061711">
    <property type="term" value="F:tRNA N(6)-L-threonylcarbamoyladenine synthase activity"/>
    <property type="evidence" value="ECO:0007669"/>
    <property type="project" value="UniProtKB-EC"/>
</dbReference>
<dbReference type="EMBL" id="MU858126">
    <property type="protein sequence ID" value="KAK4212490.1"/>
    <property type="molecule type" value="Genomic_DNA"/>
</dbReference>
<feature type="region of interest" description="Disordered" evidence="8">
    <location>
        <begin position="419"/>
        <end position="440"/>
    </location>
</feature>
<dbReference type="EC" id="2.3.1.234" evidence="1"/>
<dbReference type="PANTHER" id="PTHR11735:SF6">
    <property type="entry name" value="TRNA N6-ADENOSINE THREONYLCARBAMOYLTRANSFERASE, MITOCHONDRIAL"/>
    <property type="match status" value="1"/>
</dbReference>
<proteinExistence type="inferred from homology"/>
<feature type="region of interest" description="Disordered" evidence="8">
    <location>
        <begin position="453"/>
        <end position="478"/>
    </location>
</feature>
<dbReference type="SUPFAM" id="SSF53067">
    <property type="entry name" value="Actin-like ATPase domain"/>
    <property type="match status" value="2"/>
</dbReference>
<reference evidence="10" key="2">
    <citation type="submission" date="2023-05" db="EMBL/GenBank/DDBJ databases">
        <authorList>
            <consortium name="Lawrence Berkeley National Laboratory"/>
            <person name="Steindorff A."/>
            <person name="Hensen N."/>
            <person name="Bonometti L."/>
            <person name="Westerberg I."/>
            <person name="Brannstrom I.O."/>
            <person name="Guillou S."/>
            <person name="Cros-Aarteil S."/>
            <person name="Calhoun S."/>
            <person name="Haridas S."/>
            <person name="Kuo A."/>
            <person name="Mondo S."/>
            <person name="Pangilinan J."/>
            <person name="Riley R."/>
            <person name="Labutti K."/>
            <person name="Andreopoulos B."/>
            <person name="Lipzen A."/>
            <person name="Chen C."/>
            <person name="Yanf M."/>
            <person name="Daum C."/>
            <person name="Ng V."/>
            <person name="Clum A."/>
            <person name="Ohm R."/>
            <person name="Martin F."/>
            <person name="Silar P."/>
            <person name="Natvig D."/>
            <person name="Lalanne C."/>
            <person name="Gautier V."/>
            <person name="Ament-Velasquez S.L."/>
            <person name="Kruys A."/>
            <person name="Hutchinson M.I."/>
            <person name="Powell A.J."/>
            <person name="Barry K."/>
            <person name="Miller A.N."/>
            <person name="Grigoriev I.V."/>
            <person name="Debuchy R."/>
            <person name="Gladieux P."/>
            <person name="Thoren M.H."/>
            <person name="Johannesson H."/>
        </authorList>
    </citation>
    <scope>NUCLEOTIDE SEQUENCE</scope>
    <source>
        <strain evidence="10">PSN293</strain>
    </source>
</reference>
<evidence type="ECO:0000313" key="11">
    <source>
        <dbReference type="Proteomes" id="UP001301769"/>
    </source>
</evidence>
<comment type="cofactor">
    <cofactor evidence="7">
        <name>a divalent metal cation</name>
        <dbReference type="ChEBI" id="CHEBI:60240"/>
    </cofactor>
    <text evidence="7">Binds 1 divalent metal cation per subunit.</text>
</comment>
<keyword evidence="2 7" id="KW-0808">Transferase</keyword>
<dbReference type="PANTHER" id="PTHR11735">
    <property type="entry name" value="TRNA N6-ADENOSINE THREONYLCARBAMOYLTRANSFERASE"/>
    <property type="match status" value="1"/>
</dbReference>
<evidence type="ECO:0000256" key="2">
    <source>
        <dbReference type="ARBA" id="ARBA00022679"/>
    </source>
</evidence>
<dbReference type="AlphaFoldDB" id="A0AAN6Y5X7"/>
<dbReference type="PRINTS" id="PR00789">
    <property type="entry name" value="OSIALOPTASE"/>
</dbReference>
<name>A0AAN6Y5X7_9PEZI</name>
<protein>
    <recommendedName>
        <fullName evidence="1">N(6)-L-threonylcarbamoyladenine synthase</fullName>
        <ecNumber evidence="1">2.3.1.234</ecNumber>
    </recommendedName>
</protein>
<comment type="function">
    <text evidence="7">Required for the formation of a threonylcarbamoyl group on adenosine at position 37 (t(6)A37) in mitochondrial tRNAs that read codons beginning with adenine. Probably involved in the transfer of the threonylcarbamoyl moiety of threonylcarbamoyl-AMP (TC-AMP) to the N6 group of A37. Involved in mitochondrial genome maintenance.</text>
</comment>
<dbReference type="GO" id="GO:0072670">
    <property type="term" value="P:mitochondrial tRNA threonylcarbamoyladenosine modification"/>
    <property type="evidence" value="ECO:0007669"/>
    <property type="project" value="TreeGrafter"/>
</dbReference>
<sequence>MMNSLIPHSRTTLTTCPRAGALLTGALLMRARRQLRPSRLTALLARPHTRQYSGHPIREQKPRVRPQSLLTLAIETSCDDTCVAIVEKKGGAAKILFNKTITSDSSQYRGIHPVLAVQSHEQNIKTLIEEAKDTLPFVKIAPGSPRRGEKRKPNFITVTRGPGMNQSLGIGIDTAKELAFSWGIPILGVHHMQAHALTPRLVDALAREWPAPGEEKLNTTPMPPYPFLTLLVSGGHTQLVLSTSLTSHSVVVDTADVSIGDLLDKCAREILPKKVLSTLNTGSYGAALEKFAWPDAATDPMYDYDCYKVPPKREDEVKPWVSQERGWIVPAPLAGSRELKYNFTGLGGVIRQYAQTLSQYDFSGRQTLARVVMKLAFEHVVGRIIMVLQQYKLTPDGQPKNAAEAPWTAAYAQKQLDMKNKVPKPPKPSDSSSSSSDKASPFFTSDSFADAFSNNNNNNNTTTTTTKPPPSSSSSINVLDPYSDNRIKLILSGGVASNKYLRFILRQWLNARKFPHIRAVAPPLEYCTDNAAMIAWTGFEMFEAGWRTPLESISPTRRWSLDPAIKPTKIGTLKRDEYGVGLMEEGYFVKEERRNKDEVVKKRGFDDFDDFARKHGFN</sequence>
<reference evidence="10" key="1">
    <citation type="journal article" date="2023" name="Mol. Phylogenet. Evol.">
        <title>Genome-scale phylogeny and comparative genomics of the fungal order Sordariales.</title>
        <authorList>
            <person name="Hensen N."/>
            <person name="Bonometti L."/>
            <person name="Westerberg I."/>
            <person name="Brannstrom I.O."/>
            <person name="Guillou S."/>
            <person name="Cros-Aarteil S."/>
            <person name="Calhoun S."/>
            <person name="Haridas S."/>
            <person name="Kuo A."/>
            <person name="Mondo S."/>
            <person name="Pangilinan J."/>
            <person name="Riley R."/>
            <person name="LaButti K."/>
            <person name="Andreopoulos B."/>
            <person name="Lipzen A."/>
            <person name="Chen C."/>
            <person name="Yan M."/>
            <person name="Daum C."/>
            <person name="Ng V."/>
            <person name="Clum A."/>
            <person name="Steindorff A."/>
            <person name="Ohm R.A."/>
            <person name="Martin F."/>
            <person name="Silar P."/>
            <person name="Natvig D.O."/>
            <person name="Lalanne C."/>
            <person name="Gautier V."/>
            <person name="Ament-Velasquez S.L."/>
            <person name="Kruys A."/>
            <person name="Hutchinson M.I."/>
            <person name="Powell A.J."/>
            <person name="Barry K."/>
            <person name="Miller A.N."/>
            <person name="Grigoriev I.V."/>
            <person name="Debuchy R."/>
            <person name="Gladieux P."/>
            <person name="Hiltunen Thoren M."/>
            <person name="Johannesson H."/>
        </authorList>
    </citation>
    <scope>NUCLEOTIDE SEQUENCE</scope>
    <source>
        <strain evidence="10">PSN293</strain>
    </source>
</reference>
<keyword evidence="11" id="KW-1185">Reference proteome</keyword>
<comment type="subunit">
    <text evidence="7">Homodimer.</text>
</comment>
<evidence type="ECO:0000256" key="5">
    <source>
        <dbReference type="ARBA" id="ARBA00023315"/>
    </source>
</evidence>
<evidence type="ECO:0000313" key="10">
    <source>
        <dbReference type="EMBL" id="KAK4212490.1"/>
    </source>
</evidence>
<dbReference type="HAMAP" id="MF_01445">
    <property type="entry name" value="TsaD"/>
    <property type="match status" value="1"/>
</dbReference>
<keyword evidence="5 7" id="KW-0012">Acyltransferase</keyword>
<feature type="domain" description="Gcp-like" evidence="9">
    <location>
        <begin position="486"/>
        <end position="536"/>
    </location>
</feature>
<comment type="catalytic activity">
    <reaction evidence="6 7">
        <text>L-threonylcarbamoyladenylate + adenosine(37) in tRNA = N(6)-L-threonylcarbamoyladenosine(37) in tRNA + AMP + H(+)</text>
        <dbReference type="Rhea" id="RHEA:37059"/>
        <dbReference type="Rhea" id="RHEA-COMP:10162"/>
        <dbReference type="Rhea" id="RHEA-COMP:10163"/>
        <dbReference type="ChEBI" id="CHEBI:15378"/>
        <dbReference type="ChEBI" id="CHEBI:73682"/>
        <dbReference type="ChEBI" id="CHEBI:74411"/>
        <dbReference type="ChEBI" id="CHEBI:74418"/>
        <dbReference type="ChEBI" id="CHEBI:456215"/>
        <dbReference type="EC" id="2.3.1.234"/>
    </reaction>
</comment>